<dbReference type="GO" id="GO:0000082">
    <property type="term" value="P:G1/S transition of mitotic cell cycle"/>
    <property type="evidence" value="ECO:0007669"/>
    <property type="project" value="TreeGrafter"/>
</dbReference>
<dbReference type="AlphaFoldDB" id="Q98S39"/>
<dbReference type="InterPro" id="IPR011009">
    <property type="entry name" value="Kinase-like_dom_sf"/>
</dbReference>
<keyword evidence="3 11" id="KW-0723">Serine/threonine-protein kinase</keyword>
<organism evidence="13 14">
    <name type="scientific">Guillardia theta</name>
    <name type="common">Cryptophyte</name>
    <name type="synonym">Cryptomonas phi</name>
    <dbReference type="NCBI Taxonomy" id="55529"/>
    <lineage>
        <taxon>Eukaryota</taxon>
        <taxon>Cryptophyceae</taxon>
        <taxon>Pyrenomonadales</taxon>
        <taxon>Geminigeraceae</taxon>
        <taxon>Guillardia</taxon>
    </lineage>
</organism>
<evidence type="ECO:0000313" key="14">
    <source>
        <dbReference type="Proteomes" id="UP000242167"/>
    </source>
</evidence>
<dbReference type="PIR" id="E90131">
    <property type="entry name" value="E90131"/>
</dbReference>
<comment type="catalytic activity">
    <reaction evidence="9">
        <text>L-seryl-[protein] + ATP = O-phospho-L-seryl-[protein] + ADP + H(+)</text>
        <dbReference type="Rhea" id="RHEA:17989"/>
        <dbReference type="Rhea" id="RHEA-COMP:9863"/>
        <dbReference type="Rhea" id="RHEA-COMP:11604"/>
        <dbReference type="ChEBI" id="CHEBI:15378"/>
        <dbReference type="ChEBI" id="CHEBI:29999"/>
        <dbReference type="ChEBI" id="CHEBI:30616"/>
        <dbReference type="ChEBI" id="CHEBI:83421"/>
        <dbReference type="ChEBI" id="CHEBI:456216"/>
        <dbReference type="EC" id="2.7.11.22"/>
    </reaction>
</comment>
<evidence type="ECO:0000256" key="10">
    <source>
        <dbReference type="PROSITE-ProRule" id="PRU10141"/>
    </source>
</evidence>
<evidence type="ECO:0000256" key="11">
    <source>
        <dbReference type="RuleBase" id="RU000304"/>
    </source>
</evidence>
<keyword evidence="7 10" id="KW-0067">ATP-binding</keyword>
<evidence type="ECO:0000256" key="3">
    <source>
        <dbReference type="ARBA" id="ARBA00022527"/>
    </source>
</evidence>
<dbReference type="SMART" id="SM00220">
    <property type="entry name" value="S_TKc"/>
    <property type="match status" value="1"/>
</dbReference>
<dbReference type="CDD" id="cd07829">
    <property type="entry name" value="STKc_CDK_like"/>
    <property type="match status" value="1"/>
</dbReference>
<dbReference type="InterPro" id="IPR017441">
    <property type="entry name" value="Protein_kinase_ATP_BS"/>
</dbReference>
<dbReference type="InterPro" id="IPR000719">
    <property type="entry name" value="Prot_kinase_dom"/>
</dbReference>
<evidence type="ECO:0000256" key="2">
    <source>
        <dbReference type="ARBA" id="ARBA00012425"/>
    </source>
</evidence>
<dbReference type="PANTHER" id="PTHR24056">
    <property type="entry name" value="CELL DIVISION PROTEIN KINASE"/>
    <property type="match status" value="1"/>
</dbReference>
<comment type="catalytic activity">
    <reaction evidence="8">
        <text>L-threonyl-[protein] + ATP = O-phospho-L-threonyl-[protein] + ADP + H(+)</text>
        <dbReference type="Rhea" id="RHEA:46608"/>
        <dbReference type="Rhea" id="RHEA-COMP:11060"/>
        <dbReference type="Rhea" id="RHEA-COMP:11605"/>
        <dbReference type="ChEBI" id="CHEBI:15378"/>
        <dbReference type="ChEBI" id="CHEBI:30013"/>
        <dbReference type="ChEBI" id="CHEBI:30616"/>
        <dbReference type="ChEBI" id="CHEBI:61977"/>
        <dbReference type="ChEBI" id="CHEBI:456216"/>
        <dbReference type="EC" id="2.7.11.22"/>
    </reaction>
</comment>
<evidence type="ECO:0000256" key="7">
    <source>
        <dbReference type="ARBA" id="ARBA00022840"/>
    </source>
</evidence>
<dbReference type="GO" id="GO:0005737">
    <property type="term" value="C:cytoplasm"/>
    <property type="evidence" value="ECO:0007669"/>
    <property type="project" value="TreeGrafter"/>
</dbReference>
<dbReference type="GO" id="GO:0030332">
    <property type="term" value="F:cyclin binding"/>
    <property type="evidence" value="ECO:0007669"/>
    <property type="project" value="TreeGrafter"/>
</dbReference>
<keyword evidence="6 13" id="KW-0418">Kinase</keyword>
<evidence type="ECO:0000259" key="12">
    <source>
        <dbReference type="PROSITE" id="PS50011"/>
    </source>
</evidence>
<dbReference type="PROSITE" id="PS00108">
    <property type="entry name" value="PROTEIN_KINASE_ST"/>
    <property type="match status" value="1"/>
</dbReference>
<dbReference type="GO" id="GO:0005524">
    <property type="term" value="F:ATP binding"/>
    <property type="evidence" value="ECO:0007669"/>
    <property type="project" value="UniProtKB-UniRule"/>
</dbReference>
<dbReference type="Gene3D" id="3.30.200.20">
    <property type="entry name" value="Phosphorylase Kinase, domain 1"/>
    <property type="match status" value="1"/>
</dbReference>
<reference evidence="13 14" key="1">
    <citation type="journal article" date="2001" name="Nature">
        <title>The highly reduced genome of an enslaved algal nucleus.</title>
        <authorList>
            <person name="Douglas S."/>
            <person name="Zauner S."/>
            <person name="Fraunholz M."/>
            <person name="Beaton M."/>
            <person name="Penny S."/>
            <person name="Deng L."/>
            <person name="Wu X."/>
            <person name="Reith M."/>
            <person name="Cavalier-Smith T."/>
            <person name="Maier U."/>
        </authorList>
    </citation>
    <scope>NUCLEOTIDE SEQUENCE [LARGE SCALE GENOMIC DNA]</scope>
</reference>
<evidence type="ECO:0000256" key="1">
    <source>
        <dbReference type="ARBA" id="ARBA00006485"/>
    </source>
</evidence>
<dbReference type="Pfam" id="PF00069">
    <property type="entry name" value="Pkinase"/>
    <property type="match status" value="1"/>
</dbReference>
<accession>Q98S39</accession>
<dbReference type="GO" id="GO:0000307">
    <property type="term" value="C:cyclin-dependent protein kinase holoenzyme complex"/>
    <property type="evidence" value="ECO:0007669"/>
    <property type="project" value="TreeGrafter"/>
</dbReference>
<dbReference type="EC" id="2.7.11.22" evidence="2"/>
<evidence type="ECO:0000313" key="13">
    <source>
        <dbReference type="EMBL" id="AAK39744.1"/>
    </source>
</evidence>
<evidence type="ECO:0000256" key="6">
    <source>
        <dbReference type="ARBA" id="ARBA00022777"/>
    </source>
</evidence>
<dbReference type="PROSITE" id="PS50011">
    <property type="entry name" value="PROTEIN_KINASE_DOM"/>
    <property type="match status" value="1"/>
</dbReference>
<feature type="domain" description="Protein kinase" evidence="12">
    <location>
        <begin position="4"/>
        <end position="293"/>
    </location>
</feature>
<evidence type="ECO:0000256" key="9">
    <source>
        <dbReference type="ARBA" id="ARBA00048367"/>
    </source>
</evidence>
<dbReference type="FunFam" id="3.30.200.20:FF:000124">
    <property type="entry name" value="Cyclin-dependent kinase 4"/>
    <property type="match status" value="1"/>
</dbReference>
<dbReference type="GO" id="GO:0005634">
    <property type="term" value="C:nucleus"/>
    <property type="evidence" value="ECO:0007669"/>
    <property type="project" value="TreeGrafter"/>
</dbReference>
<dbReference type="PROSITE" id="PS00107">
    <property type="entry name" value="PROTEIN_KINASE_ATP"/>
    <property type="match status" value="1"/>
</dbReference>
<dbReference type="GO" id="GO:0010468">
    <property type="term" value="P:regulation of gene expression"/>
    <property type="evidence" value="ECO:0007669"/>
    <property type="project" value="TreeGrafter"/>
</dbReference>
<dbReference type="Gene3D" id="1.10.510.10">
    <property type="entry name" value="Transferase(Phosphotransferase) domain 1"/>
    <property type="match status" value="1"/>
</dbReference>
<dbReference type="GO" id="GO:0010389">
    <property type="term" value="P:regulation of G2/M transition of mitotic cell cycle"/>
    <property type="evidence" value="ECO:0007669"/>
    <property type="project" value="TreeGrafter"/>
</dbReference>
<protein>
    <recommendedName>
        <fullName evidence="2">cyclin-dependent kinase</fullName>
        <ecNumber evidence="2">2.7.11.22</ecNumber>
    </recommendedName>
</protein>
<keyword evidence="4" id="KW-0808">Transferase</keyword>
<proteinExistence type="inferred from homology"/>
<geneLocation type="nucleomorph" evidence="13"/>
<dbReference type="EMBL" id="AF083031">
    <property type="protein sequence ID" value="AAK39744.1"/>
    <property type="molecule type" value="Genomic_DNA"/>
</dbReference>
<evidence type="ECO:0000256" key="4">
    <source>
        <dbReference type="ARBA" id="ARBA00022679"/>
    </source>
</evidence>
<keyword evidence="13" id="KW-0542">Nucleomorph</keyword>
<dbReference type="GO" id="GO:0007165">
    <property type="term" value="P:signal transduction"/>
    <property type="evidence" value="ECO:0007669"/>
    <property type="project" value="TreeGrafter"/>
</dbReference>
<dbReference type="PANTHER" id="PTHR24056:SF254">
    <property type="entry name" value="CYCLIN-DEPENDENT KINASE 2"/>
    <property type="match status" value="1"/>
</dbReference>
<dbReference type="InterPro" id="IPR050108">
    <property type="entry name" value="CDK"/>
</dbReference>
<keyword evidence="5 10" id="KW-0547">Nucleotide-binding</keyword>
<gene>
    <name evidence="13" type="primary">kin(cdc2 )</name>
</gene>
<name>Q98S39_GUITH</name>
<evidence type="ECO:0000256" key="8">
    <source>
        <dbReference type="ARBA" id="ARBA00047811"/>
    </source>
</evidence>
<comment type="similarity">
    <text evidence="1">Belongs to the protein kinase superfamily. CMGC Ser/Thr protein kinase family. CDC2/CDKX subfamily.</text>
</comment>
<sequence>MDNYKRIEILGQGAYGKVYKAQDLRNGNLVALKKALSSSDEEGIPPTTLREISILKSVSECEFIVKLLDVVNTKSKNGKISIYIVFQYLDSDLKSYMISNYGKGRGMDENSAKKFCFQLLIGMYHCHKLGIIHRDLKPQNILIEKGEKLKIADFGLSRNFSIPVGKYTHEVVTLWYRAPEILLGARTYSSPVDIWSIGCIFAEMLTGNPLFCGESEIEQLLSIFKTIGTPTSQTWPEVLNFKDWHEFPIWPQINLKYSFENISEETLEFIQVFLRLNPNKRISILGAITNTYFEHFFKDYNLY</sequence>
<dbReference type="InterPro" id="IPR008271">
    <property type="entry name" value="Ser/Thr_kinase_AS"/>
</dbReference>
<dbReference type="SUPFAM" id="SSF56112">
    <property type="entry name" value="Protein kinase-like (PK-like)"/>
    <property type="match status" value="1"/>
</dbReference>
<feature type="binding site" evidence="10">
    <location>
        <position position="33"/>
    </location>
    <ligand>
        <name>ATP</name>
        <dbReference type="ChEBI" id="CHEBI:30616"/>
    </ligand>
</feature>
<evidence type="ECO:0000256" key="5">
    <source>
        <dbReference type="ARBA" id="ARBA00022741"/>
    </source>
</evidence>
<dbReference type="Proteomes" id="UP000242167">
    <property type="component" value="Nucleomorph 3"/>
</dbReference>
<dbReference type="FunFam" id="1.10.510.10:FF:000611">
    <property type="entry name" value="CMGC family protein kinase"/>
    <property type="match status" value="1"/>
</dbReference>
<dbReference type="GO" id="GO:0004693">
    <property type="term" value="F:cyclin-dependent protein serine/threonine kinase activity"/>
    <property type="evidence" value="ECO:0007669"/>
    <property type="project" value="UniProtKB-EC"/>
</dbReference>